<evidence type="ECO:0000313" key="2">
    <source>
        <dbReference type="Proteomes" id="UP000000864"/>
    </source>
</evidence>
<dbReference type="Proteomes" id="UP000000864">
    <property type="component" value="Segment"/>
</dbReference>
<dbReference type="KEGG" id="vg:920745"/>
<name>Q8QND0_ESV1K</name>
<accession>Q8QND0</accession>
<reference evidence="1 2" key="3">
    <citation type="journal article" date="2000" name="Virology">
        <title>Characterization and immunolocalization of major structural proteins in the brown algal virus EsV-1.</title>
        <authorList>
            <person name="Delaroque N."/>
            <person name="Wolf S."/>
            <person name="Muller D.G."/>
            <person name="Knippers R."/>
        </authorList>
    </citation>
    <scope>NUCLEOTIDE SEQUENCE [LARGE SCALE GENOMIC DNA]</scope>
    <source>
        <strain evidence="2">Isolate New Zealand/Kaikoura/1988</strain>
    </source>
</reference>
<reference evidence="1 2" key="4">
    <citation type="journal article" date="2000" name="Virology">
        <title>The brown algal virus EsV-1 particle contains a putative hybrid histidine kinase.</title>
        <authorList>
            <person name="Delaroque N."/>
            <person name="Wolf S."/>
            <person name="Muller D.G."/>
            <person name="Knippers R."/>
        </authorList>
    </citation>
    <scope>NUCLEOTIDE SEQUENCE [LARGE SCALE GENOMIC DNA]</scope>
    <source>
        <strain evidence="2">Isolate New Zealand/Kaikoura/1988</strain>
    </source>
</reference>
<sequence length="149" mass="16445">MAKAEQLVFMHVAITAVGSDLHYRFKVVSTRTEKERLVLGKEASTSPDDHFSFIVGPTQEDVDKTSVPGGETVIYLTPTSKNNLSNCTSRDRRVTIAATAAMDGCMCILSFPSDQRTRPEVRDRGSTTAALAFEMMRDEAIAEDEIVFH</sequence>
<reference evidence="1 2" key="2">
    <citation type="journal article" date="1998" name="Adv. Virus Res.">
        <title>Viruses in marine brown algae.</title>
        <authorList>
            <person name="Muller D.G."/>
            <person name="Kapp M."/>
            <person name="Knippers R."/>
        </authorList>
    </citation>
    <scope>NUCLEOTIDE SEQUENCE [LARGE SCALE GENOMIC DNA]</scope>
    <source>
        <strain evidence="2">Isolate New Zealand/Kaikoura/1988</strain>
    </source>
</reference>
<protein>
    <submittedName>
        <fullName evidence="1">EsV-1-152</fullName>
    </submittedName>
</protein>
<proteinExistence type="predicted"/>
<organismHost>
    <name type="scientific">Ectocarpus siliculosus</name>
    <name type="common">Brown alga</name>
    <name type="synonym">Conferva siliculosa</name>
    <dbReference type="NCBI Taxonomy" id="2880"/>
</organismHost>
<keyword evidence="2" id="KW-1185">Reference proteome</keyword>
<reference evidence="1 2" key="1">
    <citation type="journal article" date="1995" name="Virology">
        <title>Coat protein of the Ectocarpus siliculosus virus.</title>
        <authorList>
            <person name="Klein M."/>
            <person name="Lanka S.T."/>
            <person name="Knippers R."/>
            <person name="Muller D.G."/>
        </authorList>
    </citation>
    <scope>NUCLEOTIDE SEQUENCE [LARGE SCALE GENOMIC DNA]</scope>
    <source>
        <strain evidence="2">Isolate New Zealand/Kaikoura/1988</strain>
    </source>
</reference>
<evidence type="ECO:0000313" key="1">
    <source>
        <dbReference type="EMBL" id="AAK14567.1"/>
    </source>
</evidence>
<organism evidence="1 2">
    <name type="scientific">Ectocarpus siliculosus virus 1 (isolate New Zealand/Kaikoura/1988)</name>
    <name type="common">EsV-1</name>
    <dbReference type="NCBI Taxonomy" id="654926"/>
    <lineage>
        <taxon>Viruses</taxon>
        <taxon>Varidnaviria</taxon>
        <taxon>Bamfordvirae</taxon>
        <taxon>Nucleocytoviricota</taxon>
        <taxon>Megaviricetes</taxon>
        <taxon>Algavirales</taxon>
        <taxon>Phycodnaviridae</taxon>
        <taxon>Phaeovirus</taxon>
        <taxon>Phaeovirus unasiliculosus</taxon>
        <taxon>Ectocarpus siliculosus virus 1</taxon>
    </lineage>
</organism>
<gene>
    <name evidence="1" type="primary">ORF 152</name>
</gene>
<dbReference type="EMBL" id="AF204951">
    <property type="protein sequence ID" value="AAK14567.1"/>
    <property type="molecule type" value="Genomic_DNA"/>
</dbReference>